<feature type="compositionally biased region" description="Basic and acidic residues" evidence="11">
    <location>
        <begin position="683"/>
        <end position="700"/>
    </location>
</feature>
<feature type="compositionally biased region" description="Polar residues" evidence="11">
    <location>
        <begin position="977"/>
        <end position="986"/>
    </location>
</feature>
<dbReference type="FunFam" id="3.30.200.20:FF:000042">
    <property type="entry name" value="Aurora kinase A"/>
    <property type="match status" value="1"/>
</dbReference>
<feature type="compositionally biased region" description="Basic and acidic residues" evidence="11">
    <location>
        <begin position="1023"/>
        <end position="1034"/>
    </location>
</feature>
<dbReference type="Proteomes" id="UP001187734">
    <property type="component" value="Unassembled WGS sequence"/>
</dbReference>
<evidence type="ECO:0000256" key="9">
    <source>
        <dbReference type="ARBA" id="ARBA00048679"/>
    </source>
</evidence>
<comment type="catalytic activity">
    <reaction evidence="8">
        <text>L-threonyl-[protein] + ATP = O-phospho-L-threonyl-[protein] + ADP + H(+)</text>
        <dbReference type="Rhea" id="RHEA:46608"/>
        <dbReference type="Rhea" id="RHEA-COMP:11060"/>
        <dbReference type="Rhea" id="RHEA-COMP:11605"/>
        <dbReference type="ChEBI" id="CHEBI:15378"/>
        <dbReference type="ChEBI" id="CHEBI:30013"/>
        <dbReference type="ChEBI" id="CHEBI:30616"/>
        <dbReference type="ChEBI" id="CHEBI:61977"/>
        <dbReference type="ChEBI" id="CHEBI:456216"/>
        <dbReference type="EC" id="2.7.11.1"/>
    </reaction>
</comment>
<feature type="compositionally biased region" description="Basic and acidic residues" evidence="11">
    <location>
        <begin position="1069"/>
        <end position="1083"/>
    </location>
</feature>
<feature type="region of interest" description="Disordered" evidence="11">
    <location>
        <begin position="216"/>
        <end position="261"/>
    </location>
</feature>
<dbReference type="GO" id="GO:0005524">
    <property type="term" value="F:ATP binding"/>
    <property type="evidence" value="ECO:0007669"/>
    <property type="project" value="UniProtKB-UniRule"/>
</dbReference>
<dbReference type="PROSITE" id="PS00107">
    <property type="entry name" value="PROTEIN_KINASE_ATP"/>
    <property type="match status" value="1"/>
</dbReference>
<keyword evidence="7 10" id="KW-0067">ATP-binding</keyword>
<dbReference type="Gene3D" id="1.10.510.10">
    <property type="entry name" value="Transferase(Phosphotransferase) domain 1"/>
    <property type="match status" value="1"/>
</dbReference>
<evidence type="ECO:0000259" key="12">
    <source>
        <dbReference type="PROSITE" id="PS50011"/>
    </source>
</evidence>
<feature type="binding site" evidence="10">
    <location>
        <position position="294"/>
    </location>
    <ligand>
        <name>ATP</name>
        <dbReference type="ChEBI" id="CHEBI:30616"/>
    </ligand>
</feature>
<dbReference type="Pfam" id="PF00069">
    <property type="entry name" value="Pkinase"/>
    <property type="match status" value="1"/>
</dbReference>
<keyword evidence="6 13" id="KW-0418">Kinase</keyword>
<keyword evidence="4" id="KW-0808">Transferase</keyword>
<dbReference type="PANTHER" id="PTHR24346:SF110">
    <property type="entry name" value="NON-SPECIFIC SERINE_THREONINE PROTEIN KINASE"/>
    <property type="match status" value="1"/>
</dbReference>
<accession>A0AAE8SD56</accession>
<dbReference type="EC" id="2.7.11.1" evidence="1"/>
<evidence type="ECO:0000256" key="5">
    <source>
        <dbReference type="ARBA" id="ARBA00022741"/>
    </source>
</evidence>
<keyword evidence="3" id="KW-0597">Phosphoprotein</keyword>
<evidence type="ECO:0000256" key="4">
    <source>
        <dbReference type="ARBA" id="ARBA00022679"/>
    </source>
</evidence>
<dbReference type="GO" id="GO:0000011">
    <property type="term" value="P:vacuole inheritance"/>
    <property type="evidence" value="ECO:0007669"/>
    <property type="project" value="UniProtKB-ARBA"/>
</dbReference>
<dbReference type="SUPFAM" id="SSF56112">
    <property type="entry name" value="Protein kinase-like (PK-like)"/>
    <property type="match status" value="1"/>
</dbReference>
<feature type="compositionally biased region" description="Basic and acidic residues" evidence="11">
    <location>
        <begin position="947"/>
        <end position="966"/>
    </location>
</feature>
<evidence type="ECO:0000256" key="1">
    <source>
        <dbReference type="ARBA" id="ARBA00012513"/>
    </source>
</evidence>
<dbReference type="InterPro" id="IPR034674">
    <property type="entry name" value="STK_Kin4/ppk1"/>
</dbReference>
<keyword evidence="2" id="KW-0723">Serine/threonine-protein kinase</keyword>
<dbReference type="GO" id="GO:0045033">
    <property type="term" value="P:peroxisome inheritance"/>
    <property type="evidence" value="ECO:0007669"/>
    <property type="project" value="UniProtKB-ARBA"/>
</dbReference>
<dbReference type="InterPro" id="IPR008271">
    <property type="entry name" value="Ser/Thr_kinase_AS"/>
</dbReference>
<evidence type="ECO:0000313" key="14">
    <source>
        <dbReference type="Proteomes" id="UP001187734"/>
    </source>
</evidence>
<evidence type="ECO:0000256" key="6">
    <source>
        <dbReference type="ARBA" id="ARBA00022777"/>
    </source>
</evidence>
<feature type="compositionally biased region" description="Low complexity" evidence="11">
    <location>
        <begin position="37"/>
        <end position="55"/>
    </location>
</feature>
<feature type="region of interest" description="Disordered" evidence="11">
    <location>
        <begin position="576"/>
        <end position="1092"/>
    </location>
</feature>
<feature type="domain" description="Protein kinase" evidence="12">
    <location>
        <begin position="265"/>
        <end position="559"/>
    </location>
</feature>
<keyword evidence="5 10" id="KW-0547">Nucleotide-binding</keyword>
<name>A0AAE8SD56_9HYPO</name>
<dbReference type="CDD" id="cd14076">
    <property type="entry name" value="STKc_Kin4"/>
    <property type="match status" value="1"/>
</dbReference>
<feature type="compositionally biased region" description="Polar residues" evidence="11">
    <location>
        <begin position="727"/>
        <end position="761"/>
    </location>
</feature>
<dbReference type="EMBL" id="ONZP01000031">
    <property type="protein sequence ID" value="SPJ71162.1"/>
    <property type="molecule type" value="Genomic_DNA"/>
</dbReference>
<feature type="compositionally biased region" description="Polar residues" evidence="11">
    <location>
        <begin position="1"/>
        <end position="36"/>
    </location>
</feature>
<gene>
    <name evidence="13" type="ORF">FTOL_00890</name>
</gene>
<feature type="compositionally biased region" description="Polar residues" evidence="11">
    <location>
        <begin position="88"/>
        <end position="98"/>
    </location>
</feature>
<reference evidence="13" key="1">
    <citation type="submission" date="2018-03" db="EMBL/GenBank/DDBJ databases">
        <authorList>
            <person name="Guldener U."/>
        </authorList>
    </citation>
    <scope>NUCLEOTIDE SEQUENCE</scope>
</reference>
<comment type="catalytic activity">
    <reaction evidence="9">
        <text>L-seryl-[protein] + ATP = O-phospho-L-seryl-[protein] + ADP + H(+)</text>
        <dbReference type="Rhea" id="RHEA:17989"/>
        <dbReference type="Rhea" id="RHEA-COMP:9863"/>
        <dbReference type="Rhea" id="RHEA-COMP:11604"/>
        <dbReference type="ChEBI" id="CHEBI:15378"/>
        <dbReference type="ChEBI" id="CHEBI:29999"/>
        <dbReference type="ChEBI" id="CHEBI:30616"/>
        <dbReference type="ChEBI" id="CHEBI:83421"/>
        <dbReference type="ChEBI" id="CHEBI:456216"/>
        <dbReference type="EC" id="2.7.11.1"/>
    </reaction>
</comment>
<dbReference type="GO" id="GO:0004674">
    <property type="term" value="F:protein serine/threonine kinase activity"/>
    <property type="evidence" value="ECO:0007669"/>
    <property type="project" value="UniProtKB-KW"/>
</dbReference>
<evidence type="ECO:0000256" key="2">
    <source>
        <dbReference type="ARBA" id="ARBA00022527"/>
    </source>
</evidence>
<dbReference type="InterPro" id="IPR000719">
    <property type="entry name" value="Prot_kinase_dom"/>
</dbReference>
<comment type="caution">
    <text evidence="13">The sequence shown here is derived from an EMBL/GenBank/DDBJ whole genome shotgun (WGS) entry which is preliminary data.</text>
</comment>
<evidence type="ECO:0000256" key="11">
    <source>
        <dbReference type="SAM" id="MobiDB-lite"/>
    </source>
</evidence>
<dbReference type="PROSITE" id="PS00108">
    <property type="entry name" value="PROTEIN_KINASE_ST"/>
    <property type="match status" value="1"/>
</dbReference>
<keyword evidence="14" id="KW-1185">Reference proteome</keyword>
<dbReference type="PROSITE" id="PS50011">
    <property type="entry name" value="PROTEIN_KINASE_DOM"/>
    <property type="match status" value="1"/>
</dbReference>
<dbReference type="FunFam" id="1.10.510.10:FF:000397">
    <property type="entry name" value="Serine/threonine-protein kinase KIN4"/>
    <property type="match status" value="1"/>
</dbReference>
<feature type="compositionally biased region" description="Basic residues" evidence="11">
    <location>
        <begin position="246"/>
        <end position="259"/>
    </location>
</feature>
<feature type="compositionally biased region" description="Polar residues" evidence="11">
    <location>
        <begin position="929"/>
        <end position="942"/>
    </location>
</feature>
<feature type="compositionally biased region" description="Polar residues" evidence="11">
    <location>
        <begin position="771"/>
        <end position="784"/>
    </location>
</feature>
<sequence length="1108" mass="120792">MSSAALQTAPHQHTALASSPLGTPSSRQYRPSHSSPSSQAYNAQQTSTASSSSRRPPSRKTNDSAPSTAYHLAPGFGSLVTAPAPNDQEPSASASDRQGNMPPVAPPRTSSNHQSSGGSGGARRSQYSSEKSSNSPRRNDSTRTGSRGDPAAAENGHRSSKADGAARASSRDGRAATTSMPIRTGQNTPSRPVHDATDSLTKAIAAAQDTIDRDRNHATNHNNVDDAAAPPPVVATGEHGEERRGQRSRHDHSRSHKGNTKFGDFILGNTIGEGEFGKVKLGWKQDSSVQVAIKLIKRDTVGSNPSRFAKIYREVAILRGVQHPNIVRLIDKVETDRHIGIILEYASGGELFDYILNHRYLKDNAARRLFAQLVSGVGYLHKKGIVHRDLKLENLLLDRNRNIIITDFGFANTFDPNEELSKDEELNLTDKEFVKRMGLDRVKMNGSRKGDLMQTSCGSPCYAAPELVVSDSLYTGRKVDVWSCGVILYAMLAGYLPFDDDPANPEGDNINLLYKYIVTTPLTFPEYVTPHARDLLRRILVPNPRKRADLFEVARHSWLSEYANLVEFITSATTLPSEVPDSGVAPDDYAEAPTMARSSSVREASKHKQSHPPVVGGLAKTHGSVDPESETTHRSTPKDAKRRTVQVEYVAPTTKTQRGADAASSKHSSHSLQQAPADAPEPVTEKPLPREPPLTKDNHSRAQQSRRPQSSHKNAAPHRPSRDTRATSDNAFMTGGTATTRPRTQGSMQSSASMGLQSHGNYGQPAPPTIADTNAQGRIQQPQNPDEEEHIAKAVGSVPPKVMKMTFQNETKPSGRGHKRSNTLGDIGSKLMGRSGSIFGGRSKKRPEQQQQPQPQSDKSRKYPPVSMSNTMLPGEDAGPRPSMDSKASRRSFSMGLGKKRSGSVQGSSDKQSRRFSLAKAMGLGRDQGSVTGSEADSQQDLPIQHPRTEQLRGYSAHDEPRHSEPYFDAPYEQYPQRDTAQSSPVYHSRQGGSQQQDGRRPSAIPTYIQGGSHLNTASDSSVDMRRPPPEGRSRPYQADFSESEGYDGRPIGSSRDDRSSTLHKSHKKFADAYDGDNYRGHEGSSGAAKRVMDFFRRRGKARGGEDR</sequence>
<dbReference type="InterPro" id="IPR017441">
    <property type="entry name" value="Protein_kinase_ATP_BS"/>
</dbReference>
<proteinExistence type="predicted"/>
<evidence type="ECO:0000256" key="8">
    <source>
        <dbReference type="ARBA" id="ARBA00047899"/>
    </source>
</evidence>
<evidence type="ECO:0000256" key="7">
    <source>
        <dbReference type="ARBA" id="ARBA00022840"/>
    </source>
</evidence>
<feature type="compositionally biased region" description="Polar residues" evidence="11">
    <location>
        <begin position="177"/>
        <end position="190"/>
    </location>
</feature>
<dbReference type="GO" id="GO:0035556">
    <property type="term" value="P:intracellular signal transduction"/>
    <property type="evidence" value="ECO:0007669"/>
    <property type="project" value="TreeGrafter"/>
</dbReference>
<protein>
    <recommendedName>
        <fullName evidence="1">non-specific serine/threonine protein kinase</fullName>
        <ecNumber evidence="1">2.7.11.1</ecNumber>
    </recommendedName>
</protein>
<evidence type="ECO:0000256" key="3">
    <source>
        <dbReference type="ARBA" id="ARBA00022553"/>
    </source>
</evidence>
<evidence type="ECO:0000313" key="13">
    <source>
        <dbReference type="EMBL" id="SPJ71162.1"/>
    </source>
</evidence>
<dbReference type="GO" id="GO:0005737">
    <property type="term" value="C:cytoplasm"/>
    <property type="evidence" value="ECO:0007669"/>
    <property type="project" value="UniProtKB-ARBA"/>
</dbReference>
<feature type="compositionally biased region" description="Basic and acidic residues" evidence="11">
    <location>
        <begin position="630"/>
        <end position="639"/>
    </location>
</feature>
<organism evidence="13 14">
    <name type="scientific">Fusarium torulosum</name>
    <dbReference type="NCBI Taxonomy" id="33205"/>
    <lineage>
        <taxon>Eukaryota</taxon>
        <taxon>Fungi</taxon>
        <taxon>Dikarya</taxon>
        <taxon>Ascomycota</taxon>
        <taxon>Pezizomycotina</taxon>
        <taxon>Sordariomycetes</taxon>
        <taxon>Hypocreomycetidae</taxon>
        <taxon>Hypocreales</taxon>
        <taxon>Nectriaceae</taxon>
        <taxon>Fusarium</taxon>
    </lineage>
</organism>
<feature type="region of interest" description="Disordered" evidence="11">
    <location>
        <begin position="1"/>
        <end position="195"/>
    </location>
</feature>
<dbReference type="PANTHER" id="PTHR24346">
    <property type="entry name" value="MAP/MICROTUBULE AFFINITY-REGULATING KINASE"/>
    <property type="match status" value="1"/>
</dbReference>
<dbReference type="SMART" id="SM00220">
    <property type="entry name" value="S_TKc"/>
    <property type="match status" value="1"/>
</dbReference>
<evidence type="ECO:0000256" key="10">
    <source>
        <dbReference type="PROSITE-ProRule" id="PRU10141"/>
    </source>
</evidence>
<dbReference type="AlphaFoldDB" id="A0AAE8SD56"/>
<dbReference type="InterPro" id="IPR011009">
    <property type="entry name" value="Kinase-like_dom_sf"/>
</dbReference>
<feature type="compositionally biased region" description="Polar residues" evidence="11">
    <location>
        <begin position="1013"/>
        <end position="1022"/>
    </location>
</feature>